<proteinExistence type="predicted"/>
<evidence type="ECO:0000313" key="2">
    <source>
        <dbReference type="EnsemblPlants" id="OGLUM07G05060.1"/>
    </source>
</evidence>
<feature type="compositionally biased region" description="Basic and acidic residues" evidence="1">
    <location>
        <begin position="268"/>
        <end position="286"/>
    </location>
</feature>
<name>A0A0E0AGM6_9ORYZ</name>
<reference evidence="2" key="2">
    <citation type="submission" date="2018-05" db="EMBL/GenBank/DDBJ databases">
        <title>OgluRS3 (Oryza glumaepatula Reference Sequence Version 3).</title>
        <authorList>
            <person name="Zhang J."/>
            <person name="Kudrna D."/>
            <person name="Lee S."/>
            <person name="Talag J."/>
            <person name="Welchert J."/>
            <person name="Wing R.A."/>
        </authorList>
    </citation>
    <scope>NUCLEOTIDE SEQUENCE [LARGE SCALE GENOMIC DNA]</scope>
</reference>
<evidence type="ECO:0000256" key="1">
    <source>
        <dbReference type="SAM" id="MobiDB-lite"/>
    </source>
</evidence>
<organism evidence="2">
    <name type="scientific">Oryza glumipatula</name>
    <dbReference type="NCBI Taxonomy" id="40148"/>
    <lineage>
        <taxon>Eukaryota</taxon>
        <taxon>Viridiplantae</taxon>
        <taxon>Streptophyta</taxon>
        <taxon>Embryophyta</taxon>
        <taxon>Tracheophyta</taxon>
        <taxon>Spermatophyta</taxon>
        <taxon>Magnoliopsida</taxon>
        <taxon>Liliopsida</taxon>
        <taxon>Poales</taxon>
        <taxon>Poaceae</taxon>
        <taxon>BOP clade</taxon>
        <taxon>Oryzoideae</taxon>
        <taxon>Oryzeae</taxon>
        <taxon>Oryzinae</taxon>
        <taxon>Oryza</taxon>
    </lineage>
</organism>
<evidence type="ECO:0000313" key="3">
    <source>
        <dbReference type="Proteomes" id="UP000026961"/>
    </source>
</evidence>
<accession>A0A0E0AGM6</accession>
<dbReference type="Gramene" id="OGLUM07G05060.1">
    <property type="protein sequence ID" value="OGLUM07G05060.1"/>
    <property type="gene ID" value="OGLUM07G05060"/>
</dbReference>
<feature type="region of interest" description="Disordered" evidence="1">
    <location>
        <begin position="154"/>
        <end position="187"/>
    </location>
</feature>
<dbReference type="HOGENOM" id="CLU_881025_0_0_1"/>
<dbReference type="AlphaFoldDB" id="A0A0E0AGM6"/>
<feature type="region of interest" description="Disordered" evidence="1">
    <location>
        <begin position="244"/>
        <end position="288"/>
    </location>
</feature>
<reference evidence="2" key="1">
    <citation type="submission" date="2015-04" db="UniProtKB">
        <authorList>
            <consortium name="EnsemblPlants"/>
        </authorList>
    </citation>
    <scope>IDENTIFICATION</scope>
</reference>
<sequence>MAVTPIVVVDGGAARRLSSFGNNTDTRRWNSLCMARFTSSIGKEKKARKKMVLAPTRQHYRGRLEPLVELMTMDLSNGDGSGWQWKRAARAWGKARYVVEAPIGEAEEGAGGRVKRHLLRKQQPRHEPVHGEREPWLGDEGGAVEVRVARQAAEDAAQEAARRRVGSSQASGRMTARPTSSSSSRYRSDAFATAGAIGEWSGFHHERRGVEESRVWNVVAALRGCALLPAVDVWPEAVVGGRGGGGRGPGGSGPGLPMFAEARSGRTRAPEHLSRDHRADGGRRPEYGVPQASQMSWLMMTGGGTVAAVALGSCAI</sequence>
<keyword evidence="3" id="KW-1185">Reference proteome</keyword>
<protein>
    <submittedName>
        <fullName evidence="2">Uncharacterized protein</fullName>
    </submittedName>
</protein>
<dbReference type="EnsemblPlants" id="OGLUM07G05060.1">
    <property type="protein sequence ID" value="OGLUM07G05060.1"/>
    <property type="gene ID" value="OGLUM07G05060"/>
</dbReference>
<dbReference type="Proteomes" id="UP000026961">
    <property type="component" value="Chromosome 7"/>
</dbReference>
<feature type="compositionally biased region" description="Gly residues" evidence="1">
    <location>
        <begin position="244"/>
        <end position="254"/>
    </location>
</feature>